<proteinExistence type="predicted"/>
<name>A0A2G1UPN1_9GAMM</name>
<dbReference type="EMBL" id="NTFH01000004">
    <property type="protein sequence ID" value="PHQ16471.1"/>
    <property type="molecule type" value="Genomic_DNA"/>
</dbReference>
<evidence type="ECO:0000313" key="2">
    <source>
        <dbReference type="Proteomes" id="UP000231409"/>
    </source>
</evidence>
<organism evidence="1 2">
    <name type="scientific">Marinobacter profundi</name>
    <dbReference type="NCBI Taxonomy" id="2666256"/>
    <lineage>
        <taxon>Bacteria</taxon>
        <taxon>Pseudomonadati</taxon>
        <taxon>Pseudomonadota</taxon>
        <taxon>Gammaproteobacteria</taxon>
        <taxon>Pseudomonadales</taxon>
        <taxon>Marinobacteraceae</taxon>
        <taxon>Marinobacter</taxon>
    </lineage>
</organism>
<dbReference type="InterPro" id="IPR046493">
    <property type="entry name" value="DUF6586"/>
</dbReference>
<dbReference type="Proteomes" id="UP000231409">
    <property type="component" value="Unassembled WGS sequence"/>
</dbReference>
<protein>
    <recommendedName>
        <fullName evidence="3">PasA protein</fullName>
    </recommendedName>
</protein>
<keyword evidence="2" id="KW-1185">Reference proteome</keyword>
<gene>
    <name evidence="1" type="ORF">CLH61_05210</name>
</gene>
<sequence>MSSPWHTLVSQKLFLARTLVQLQQRCEHASEREATCQGAIELGLRSRQLMLTMIADLYQHRKVYPATLEQLTSLIGDAMPEVEELRGLADSSDSWWSHLAQLEQAQANPPARKKTVSEDNIIAVSVDTGPDRSAPALERTLSAMKMFADSLMERHGEW</sequence>
<accession>A0A2G1UPN1</accession>
<dbReference type="AlphaFoldDB" id="A0A2G1UPN1"/>
<evidence type="ECO:0000313" key="1">
    <source>
        <dbReference type="EMBL" id="PHQ16471.1"/>
    </source>
</evidence>
<reference evidence="1 2" key="1">
    <citation type="submission" date="2017-09" db="EMBL/GenBank/DDBJ databases">
        <title>The draft genome sequences of Marinobacter sp. PWS21.</title>
        <authorList>
            <person name="Cao J."/>
        </authorList>
    </citation>
    <scope>NUCLEOTIDE SEQUENCE [LARGE SCALE GENOMIC DNA]</scope>
    <source>
        <strain evidence="1 2">PWS21</strain>
    </source>
</reference>
<comment type="caution">
    <text evidence="1">The sequence shown here is derived from an EMBL/GenBank/DDBJ whole genome shotgun (WGS) entry which is preliminary data.</text>
</comment>
<dbReference type="Pfam" id="PF20227">
    <property type="entry name" value="DUF6586"/>
    <property type="match status" value="1"/>
</dbReference>
<dbReference type="RefSeq" id="WP_099613632.1">
    <property type="nucleotide sequence ID" value="NZ_KZ319368.1"/>
</dbReference>
<evidence type="ECO:0008006" key="3">
    <source>
        <dbReference type="Google" id="ProtNLM"/>
    </source>
</evidence>